<sequence length="115" mass="13182">MRVIISKQIIRVSFRKSLHIFGDCPCASNIWRWLVGAFVCSKVDGRRLNCEQDGEFCLIVGYVIILIELNLCSFGTLHSNRLIPCSFDFVLKVNICDGRCSERKQQITMGHKMKL</sequence>
<dbReference type="EMBL" id="CM001218">
    <property type="protein sequence ID" value="AES65127.1"/>
    <property type="molecule type" value="Genomic_DNA"/>
</dbReference>
<dbReference type="PaxDb" id="3880-AES65127"/>
<organism evidence="2 4">
    <name type="scientific">Medicago truncatula</name>
    <name type="common">Barrel medic</name>
    <name type="synonym">Medicago tribuloides</name>
    <dbReference type="NCBI Taxonomy" id="3880"/>
    <lineage>
        <taxon>Eukaryota</taxon>
        <taxon>Viridiplantae</taxon>
        <taxon>Streptophyta</taxon>
        <taxon>Embryophyta</taxon>
        <taxon>Tracheophyta</taxon>
        <taxon>Spermatophyta</taxon>
        <taxon>Magnoliopsida</taxon>
        <taxon>eudicotyledons</taxon>
        <taxon>Gunneridae</taxon>
        <taxon>Pentapetalae</taxon>
        <taxon>rosids</taxon>
        <taxon>fabids</taxon>
        <taxon>Fabales</taxon>
        <taxon>Fabaceae</taxon>
        <taxon>Papilionoideae</taxon>
        <taxon>50 kb inversion clade</taxon>
        <taxon>NPAAA clade</taxon>
        <taxon>Hologalegina</taxon>
        <taxon>IRL clade</taxon>
        <taxon>Trifolieae</taxon>
        <taxon>Medicago</taxon>
    </lineage>
</organism>
<keyword evidence="1" id="KW-1133">Transmembrane helix</keyword>
<evidence type="ECO:0000313" key="2">
    <source>
        <dbReference type="EMBL" id="AES65127.1"/>
    </source>
</evidence>
<accession>G7INE4</accession>
<keyword evidence="1" id="KW-0472">Membrane</keyword>
<name>G7INE4_MEDTR</name>
<dbReference type="Proteomes" id="UP000002051">
    <property type="component" value="Chromosome 2"/>
</dbReference>
<keyword evidence="4" id="KW-1185">Reference proteome</keyword>
<evidence type="ECO:0000313" key="3">
    <source>
        <dbReference type="EnsemblPlants" id="AES65127"/>
    </source>
</evidence>
<proteinExistence type="predicted"/>
<gene>
    <name evidence="2" type="ordered locus">MTR_2g035720</name>
</gene>
<dbReference type="EnsemblPlants" id="AES65127">
    <property type="protein sequence ID" value="AES65127"/>
    <property type="gene ID" value="MTR_2g035720"/>
</dbReference>
<protein>
    <submittedName>
        <fullName evidence="2">Transmembrane protein, putative</fullName>
    </submittedName>
</protein>
<reference evidence="3" key="3">
    <citation type="submission" date="2015-04" db="UniProtKB">
        <authorList>
            <consortium name="EnsemblPlants"/>
        </authorList>
    </citation>
    <scope>IDENTIFICATION</scope>
    <source>
        <strain evidence="3">cv. Jemalong A17</strain>
    </source>
</reference>
<reference evidence="2 4" key="1">
    <citation type="journal article" date="2011" name="Nature">
        <title>The Medicago genome provides insight into the evolution of rhizobial symbioses.</title>
        <authorList>
            <person name="Young N.D."/>
            <person name="Debelle F."/>
            <person name="Oldroyd G.E."/>
            <person name="Geurts R."/>
            <person name="Cannon S.B."/>
            <person name="Udvardi M.K."/>
            <person name="Benedito V.A."/>
            <person name="Mayer K.F."/>
            <person name="Gouzy J."/>
            <person name="Schoof H."/>
            <person name="Van de Peer Y."/>
            <person name="Proost S."/>
            <person name="Cook D.R."/>
            <person name="Meyers B.C."/>
            <person name="Spannagl M."/>
            <person name="Cheung F."/>
            <person name="De Mita S."/>
            <person name="Krishnakumar V."/>
            <person name="Gundlach H."/>
            <person name="Zhou S."/>
            <person name="Mudge J."/>
            <person name="Bharti A.K."/>
            <person name="Murray J.D."/>
            <person name="Naoumkina M.A."/>
            <person name="Rosen B."/>
            <person name="Silverstein K.A."/>
            <person name="Tang H."/>
            <person name="Rombauts S."/>
            <person name="Zhao P.X."/>
            <person name="Zhou P."/>
            <person name="Barbe V."/>
            <person name="Bardou P."/>
            <person name="Bechner M."/>
            <person name="Bellec A."/>
            <person name="Berger A."/>
            <person name="Berges H."/>
            <person name="Bidwell S."/>
            <person name="Bisseling T."/>
            <person name="Choisne N."/>
            <person name="Couloux A."/>
            <person name="Denny R."/>
            <person name="Deshpande S."/>
            <person name="Dai X."/>
            <person name="Doyle J.J."/>
            <person name="Dudez A.M."/>
            <person name="Farmer A.D."/>
            <person name="Fouteau S."/>
            <person name="Franken C."/>
            <person name="Gibelin C."/>
            <person name="Gish J."/>
            <person name="Goldstein S."/>
            <person name="Gonzalez A.J."/>
            <person name="Green P.J."/>
            <person name="Hallab A."/>
            <person name="Hartog M."/>
            <person name="Hua A."/>
            <person name="Humphray S.J."/>
            <person name="Jeong D.H."/>
            <person name="Jing Y."/>
            <person name="Jocker A."/>
            <person name="Kenton S.M."/>
            <person name="Kim D.J."/>
            <person name="Klee K."/>
            <person name="Lai H."/>
            <person name="Lang C."/>
            <person name="Lin S."/>
            <person name="Macmil S.L."/>
            <person name="Magdelenat G."/>
            <person name="Matthews L."/>
            <person name="McCorrison J."/>
            <person name="Monaghan E.L."/>
            <person name="Mun J.H."/>
            <person name="Najar F.Z."/>
            <person name="Nicholson C."/>
            <person name="Noirot C."/>
            <person name="O'Bleness M."/>
            <person name="Paule C.R."/>
            <person name="Poulain J."/>
            <person name="Prion F."/>
            <person name="Qin B."/>
            <person name="Qu C."/>
            <person name="Retzel E.F."/>
            <person name="Riddle C."/>
            <person name="Sallet E."/>
            <person name="Samain S."/>
            <person name="Samson N."/>
            <person name="Sanders I."/>
            <person name="Saurat O."/>
            <person name="Scarpelli C."/>
            <person name="Schiex T."/>
            <person name="Segurens B."/>
            <person name="Severin A.J."/>
            <person name="Sherrier D.J."/>
            <person name="Shi R."/>
            <person name="Sims S."/>
            <person name="Singer S.R."/>
            <person name="Sinharoy S."/>
            <person name="Sterck L."/>
            <person name="Viollet A."/>
            <person name="Wang B.B."/>
            <person name="Wang K."/>
            <person name="Wang M."/>
            <person name="Wang X."/>
            <person name="Warfsmann J."/>
            <person name="Weissenbach J."/>
            <person name="White D.D."/>
            <person name="White J.D."/>
            <person name="Wiley G.B."/>
            <person name="Wincker P."/>
            <person name="Xing Y."/>
            <person name="Yang L."/>
            <person name="Yao Z."/>
            <person name="Ying F."/>
            <person name="Zhai J."/>
            <person name="Zhou L."/>
            <person name="Zuber A."/>
            <person name="Denarie J."/>
            <person name="Dixon R.A."/>
            <person name="May G.D."/>
            <person name="Schwartz D.C."/>
            <person name="Rogers J."/>
            <person name="Quetier F."/>
            <person name="Town C.D."/>
            <person name="Roe B.A."/>
        </authorList>
    </citation>
    <scope>NUCLEOTIDE SEQUENCE [LARGE SCALE GENOMIC DNA]</scope>
    <source>
        <strain evidence="2">A17</strain>
        <strain evidence="3 4">cv. Jemalong A17</strain>
    </source>
</reference>
<evidence type="ECO:0000313" key="4">
    <source>
        <dbReference type="Proteomes" id="UP000002051"/>
    </source>
</evidence>
<dbReference type="HOGENOM" id="CLU_2112484_0_0_1"/>
<reference evidence="2 4" key="2">
    <citation type="journal article" date="2014" name="BMC Genomics">
        <title>An improved genome release (version Mt4.0) for the model legume Medicago truncatula.</title>
        <authorList>
            <person name="Tang H."/>
            <person name="Krishnakumar V."/>
            <person name="Bidwell S."/>
            <person name="Rosen B."/>
            <person name="Chan A."/>
            <person name="Zhou S."/>
            <person name="Gentzbittel L."/>
            <person name="Childs K.L."/>
            <person name="Yandell M."/>
            <person name="Gundlach H."/>
            <person name="Mayer K.F."/>
            <person name="Schwartz D.C."/>
            <person name="Town C.D."/>
        </authorList>
    </citation>
    <scope>GENOME REANNOTATION</scope>
    <source>
        <strain evidence="3 4">cv. Jemalong A17</strain>
    </source>
</reference>
<keyword evidence="1 2" id="KW-0812">Transmembrane</keyword>
<feature type="transmembrane region" description="Helical" evidence="1">
    <location>
        <begin position="56"/>
        <end position="77"/>
    </location>
</feature>
<evidence type="ECO:0000256" key="1">
    <source>
        <dbReference type="SAM" id="Phobius"/>
    </source>
</evidence>
<dbReference type="AlphaFoldDB" id="G7INE4"/>